<evidence type="ECO:0000259" key="2">
    <source>
        <dbReference type="PROSITE" id="PS51471"/>
    </source>
</evidence>
<proteinExistence type="inferred from homology"/>
<keyword evidence="1" id="KW-0479">Metal-binding</keyword>
<keyword evidence="4" id="KW-1185">Reference proteome</keyword>
<feature type="domain" description="Fe2OG dioxygenase" evidence="2">
    <location>
        <begin position="144"/>
        <end position="239"/>
    </location>
</feature>
<dbReference type="PROSITE" id="PS51471">
    <property type="entry name" value="FE2OG_OXY"/>
    <property type="match status" value="1"/>
</dbReference>
<keyword evidence="3" id="KW-0223">Dioxygenase</keyword>
<protein>
    <submittedName>
        <fullName evidence="3">Oxoglutarate iron-dependent dioxygenase</fullName>
    </submittedName>
</protein>
<dbReference type="PANTHER" id="PTHR33099">
    <property type="entry name" value="FE2OG DIOXYGENASE DOMAIN-CONTAINING PROTEIN"/>
    <property type="match status" value="1"/>
</dbReference>
<dbReference type="GO" id="GO:0051213">
    <property type="term" value="F:dioxygenase activity"/>
    <property type="evidence" value="ECO:0007669"/>
    <property type="project" value="UniProtKB-KW"/>
</dbReference>
<gene>
    <name evidence="3" type="ORF">GMOD_00002486</name>
</gene>
<dbReference type="PANTHER" id="PTHR33099:SF7">
    <property type="entry name" value="MYND-TYPE DOMAIN-CONTAINING PROTEIN"/>
    <property type="match status" value="1"/>
</dbReference>
<dbReference type="Gene3D" id="2.60.120.620">
    <property type="entry name" value="q2cbj1_9rhob like domain"/>
    <property type="match status" value="1"/>
</dbReference>
<evidence type="ECO:0000256" key="1">
    <source>
        <dbReference type="RuleBase" id="RU003682"/>
    </source>
</evidence>
<dbReference type="InterPro" id="IPR044862">
    <property type="entry name" value="Pro_4_hyd_alph_FE2OG_OXY"/>
</dbReference>
<sequence length="437" mass="48593">MYTQENRAATPPHDATDLIAQALADVLTEVTYTCGGAIEAVDDSGSTSGVTIRWDSTDATERITLPCDKSDAAQSSFDKLLKGTTPASFGFQGKDVIDESYRKASKLDASTFSTDFCPYYAGIIDVIGQALLATFKKERGLGIRAELYKLNVYQAPSGLFKPHVDTPRSELQFGSLVVCLPCEHEGGQLVVRREGHSTTFDWTGSANKIHWAAFYSDCEHEVLEVTSGHRITLTYNLYARHGLGELTGHTNAIDLEQLPLYQKVKAALQDPSFMPEGGTLGIYCLHAYAHANEVGAKTLPPVLKGADMVAYEVFRALGVIPDVRPILYLDPGYKYELKGYKFKTEEEREVANWARVGDKLSSVCMSKYEHDFPYQLGEYPHKLVDVLWLNKFKRGTHNLQYTYLAYGNEASLEHKYSHCALLFEIPTADDRVTLINI</sequence>
<dbReference type="OrthoDB" id="27483at2759"/>
<evidence type="ECO:0000313" key="3">
    <source>
        <dbReference type="EMBL" id="RMZ68691.1"/>
    </source>
</evidence>
<dbReference type="Pfam" id="PF13640">
    <property type="entry name" value="2OG-FeII_Oxy_3"/>
    <property type="match status" value="1"/>
</dbReference>
<dbReference type="GO" id="GO:0046872">
    <property type="term" value="F:metal ion binding"/>
    <property type="evidence" value="ECO:0007669"/>
    <property type="project" value="UniProtKB-KW"/>
</dbReference>
<keyword evidence="1" id="KW-0560">Oxidoreductase</keyword>
<organism evidence="3 4">
    <name type="scientific">Pyrenophora seminiperda CCB06</name>
    <dbReference type="NCBI Taxonomy" id="1302712"/>
    <lineage>
        <taxon>Eukaryota</taxon>
        <taxon>Fungi</taxon>
        <taxon>Dikarya</taxon>
        <taxon>Ascomycota</taxon>
        <taxon>Pezizomycotina</taxon>
        <taxon>Dothideomycetes</taxon>
        <taxon>Pleosporomycetidae</taxon>
        <taxon>Pleosporales</taxon>
        <taxon>Pleosporineae</taxon>
        <taxon>Pleosporaceae</taxon>
        <taxon>Pyrenophora</taxon>
    </lineage>
</organism>
<dbReference type="Proteomes" id="UP000265663">
    <property type="component" value="Unassembled WGS sequence"/>
</dbReference>
<name>A0A3M7M2I3_9PLEO</name>
<dbReference type="AlphaFoldDB" id="A0A3M7M2I3"/>
<reference evidence="3 4" key="1">
    <citation type="journal article" date="2014" name="PLoS ONE">
        <title>De novo Genome Assembly of the Fungal Plant Pathogen Pyrenophora semeniperda.</title>
        <authorList>
            <person name="Soliai M.M."/>
            <person name="Meyer S.E."/>
            <person name="Udall J.A."/>
            <person name="Elzinga D.E."/>
            <person name="Hermansen R.A."/>
            <person name="Bodily P.M."/>
            <person name="Hart A.A."/>
            <person name="Coleman C.E."/>
        </authorList>
    </citation>
    <scope>NUCLEOTIDE SEQUENCE [LARGE SCALE GENOMIC DNA]</scope>
    <source>
        <strain evidence="3 4">CCB06</strain>
        <tissue evidence="3">Mycelium</tissue>
    </source>
</reference>
<comment type="similarity">
    <text evidence="1">Belongs to the iron/ascorbate-dependent oxidoreductase family.</text>
</comment>
<keyword evidence="1" id="KW-0408">Iron</keyword>
<evidence type="ECO:0000313" key="4">
    <source>
        <dbReference type="Proteomes" id="UP000265663"/>
    </source>
</evidence>
<dbReference type="InterPro" id="IPR005123">
    <property type="entry name" value="Oxoglu/Fe-dep_dioxygenase_dom"/>
</dbReference>
<accession>A0A3M7M2I3</accession>
<dbReference type="EMBL" id="KE747817">
    <property type="protein sequence ID" value="RMZ68691.1"/>
    <property type="molecule type" value="Genomic_DNA"/>
</dbReference>